<dbReference type="InterPro" id="IPR007314">
    <property type="entry name" value="Cofac_haem-bd_dom"/>
</dbReference>
<reference evidence="2 3" key="1">
    <citation type="submission" date="2024-01" db="EMBL/GenBank/DDBJ databases">
        <title>Multi-omics insights into the function and evolution of sodium benzoate biodegradation pathways in Benzoatithermus flavus gen. nov., sp. nov. from hot spring.</title>
        <authorList>
            <person name="Hu C.-J."/>
            <person name="Li W.-J."/>
        </authorList>
    </citation>
    <scope>NUCLEOTIDE SEQUENCE [LARGE SCALE GENOMIC DNA]</scope>
    <source>
        <strain evidence="2 3">SYSU G07066</strain>
    </source>
</reference>
<protein>
    <submittedName>
        <fullName evidence="2">ChaN family lipoprotein</fullName>
    </submittedName>
</protein>
<dbReference type="Pfam" id="PF04187">
    <property type="entry name" value="Cofac_haem_bdg"/>
    <property type="match status" value="1"/>
</dbReference>
<keyword evidence="2" id="KW-0449">Lipoprotein</keyword>
<proteinExistence type="predicted"/>
<dbReference type="Proteomes" id="UP001375743">
    <property type="component" value="Unassembled WGS sequence"/>
</dbReference>
<sequence length="319" mass="33904">MTPVVLLLALLTACQSSPEWVHAYGARHPLAGSIHDTAQNRPVGEKELLARVAEADFVLIGESRDNLDHRRLEALLIAAAGRRPLAAAAFEVIETDQQPVLVEHRHDDLAALGRALHLEGGDAPLDTYGAVLAVARRTGAELVAAGLPGSSVAAVMAGGTSALPAAFVVRTGLDRPLPPLLAAALERTIAAAYCGELGQDLLTRLAGVERARDAGLADRLAAVAGRNRGVLIADRARVRKDWGAPWYLERLRPGARTVSIALLEVEHVREMPTIGVLYDYVWFTPGAHPPGSDGCRQPGGAAGEIEVRRIAPMRPRHLS</sequence>
<accession>A0ABU8XV77</accession>
<dbReference type="RefSeq" id="WP_418160948.1">
    <property type="nucleotide sequence ID" value="NZ_JBBLZC010000021.1"/>
</dbReference>
<dbReference type="EMBL" id="JBBLZC010000021">
    <property type="protein sequence ID" value="MEK0085102.1"/>
    <property type="molecule type" value="Genomic_DNA"/>
</dbReference>
<evidence type="ECO:0000259" key="1">
    <source>
        <dbReference type="Pfam" id="PF04187"/>
    </source>
</evidence>
<keyword evidence="3" id="KW-1185">Reference proteome</keyword>
<evidence type="ECO:0000313" key="2">
    <source>
        <dbReference type="EMBL" id="MEK0085102.1"/>
    </source>
</evidence>
<name>A0ABU8XV77_9PROT</name>
<evidence type="ECO:0000313" key="3">
    <source>
        <dbReference type="Proteomes" id="UP001375743"/>
    </source>
</evidence>
<feature type="domain" description="Haem-binding uptake Tiki superfamily ChaN" evidence="1">
    <location>
        <begin position="48"/>
        <end position="248"/>
    </location>
</feature>
<gene>
    <name evidence="2" type="ORF">U1T56_18270</name>
</gene>
<dbReference type="SUPFAM" id="SSF159501">
    <property type="entry name" value="EreA/ChaN-like"/>
    <property type="match status" value="1"/>
</dbReference>
<organism evidence="2 3">
    <name type="scientific">Benzoatithermus flavus</name>
    <dbReference type="NCBI Taxonomy" id="3108223"/>
    <lineage>
        <taxon>Bacteria</taxon>
        <taxon>Pseudomonadati</taxon>
        <taxon>Pseudomonadota</taxon>
        <taxon>Alphaproteobacteria</taxon>
        <taxon>Geminicoccales</taxon>
        <taxon>Geminicoccaceae</taxon>
        <taxon>Benzoatithermus</taxon>
    </lineage>
</organism>
<dbReference type="Gene3D" id="3.40.50.11550">
    <property type="match status" value="1"/>
</dbReference>
<comment type="caution">
    <text evidence="2">The sequence shown here is derived from an EMBL/GenBank/DDBJ whole genome shotgun (WGS) entry which is preliminary data.</text>
</comment>